<feature type="region of interest" description="Disordered" evidence="1">
    <location>
        <begin position="101"/>
        <end position="142"/>
    </location>
</feature>
<protein>
    <submittedName>
        <fullName evidence="2">Uncharacterized protein</fullName>
    </submittedName>
</protein>
<accession>A0ABM9H979</accession>
<organism evidence="2 3">
    <name type="scientific">Streptomyces globisporus</name>
    <dbReference type="NCBI Taxonomy" id="1908"/>
    <lineage>
        <taxon>Bacteria</taxon>
        <taxon>Bacillati</taxon>
        <taxon>Actinomycetota</taxon>
        <taxon>Actinomycetes</taxon>
        <taxon>Kitasatosporales</taxon>
        <taxon>Streptomycetaceae</taxon>
        <taxon>Streptomyces</taxon>
    </lineage>
</organism>
<evidence type="ECO:0000313" key="2">
    <source>
        <dbReference type="EMBL" id="CAH9420244.1"/>
    </source>
</evidence>
<feature type="compositionally biased region" description="Basic and acidic residues" evidence="1">
    <location>
        <begin position="17"/>
        <end position="30"/>
    </location>
</feature>
<reference evidence="2" key="1">
    <citation type="submission" date="2022-03" db="EMBL/GenBank/DDBJ databases">
        <authorList>
            <person name="Leyn A S."/>
        </authorList>
    </citation>
    <scope>NUCLEOTIDE SEQUENCE</scope>
    <source>
        <strain evidence="2">Streptomyces globisporus 4-3</strain>
    </source>
</reference>
<gene>
    <name evidence="2" type="ORF">SGL43_07302</name>
</gene>
<dbReference type="Proteomes" id="UP001154015">
    <property type="component" value="Unassembled WGS sequence"/>
</dbReference>
<proteinExistence type="predicted"/>
<feature type="region of interest" description="Disordered" evidence="1">
    <location>
        <begin position="1"/>
        <end position="33"/>
    </location>
</feature>
<name>A0ABM9H979_STRGL</name>
<dbReference type="EMBL" id="CAKXYP010000037">
    <property type="protein sequence ID" value="CAH9420244.1"/>
    <property type="molecule type" value="Genomic_DNA"/>
</dbReference>
<comment type="caution">
    <text evidence="2">The sequence shown here is derived from an EMBL/GenBank/DDBJ whole genome shotgun (WGS) entry which is preliminary data.</text>
</comment>
<keyword evidence="3" id="KW-1185">Reference proteome</keyword>
<evidence type="ECO:0000256" key="1">
    <source>
        <dbReference type="SAM" id="MobiDB-lite"/>
    </source>
</evidence>
<sequence>MTLLRERVCGADPGTGRGREGMTHRADSGPRRTVPVHLMVPPTRPRGHRDLRTRTVACGQRAGLRTRGHVCRGRHLMAVASRTRSGPVRMTAVVPTHRCGAVPDSHRVPSYDTPPGGQGEPAAPATLRGRPPGAHRCSYFGR</sequence>
<evidence type="ECO:0000313" key="3">
    <source>
        <dbReference type="Proteomes" id="UP001154015"/>
    </source>
</evidence>